<dbReference type="InterPro" id="IPR010982">
    <property type="entry name" value="Lambda_DNA-bd_dom_sf"/>
</dbReference>
<dbReference type="PROSITE" id="PS50943">
    <property type="entry name" value="HTH_CROC1"/>
    <property type="match status" value="1"/>
</dbReference>
<evidence type="ECO:0000313" key="3">
    <source>
        <dbReference type="Proteomes" id="UP001596317"/>
    </source>
</evidence>
<name>A0ABW1ZFS8_9DEIO</name>
<sequence length="169" mass="19110">MKRLALPDRPSQGWVANQISDRIGEVIGQQAVSYWENGKVNLKNVHPRKLRAYAEVLRITPAELAEAAGYEFAELFPDEPPAANARSAALSAGAMGYRIPKQRPVIPDVLKEAADQYGDLPMFQGIREYRWQHFMVTTPRKKTPQDVEGWLQEFQALKGMGYDPEEPEE</sequence>
<reference evidence="3" key="1">
    <citation type="journal article" date="2019" name="Int. J. Syst. Evol. Microbiol.">
        <title>The Global Catalogue of Microorganisms (GCM) 10K type strain sequencing project: providing services to taxonomists for standard genome sequencing and annotation.</title>
        <authorList>
            <consortium name="The Broad Institute Genomics Platform"/>
            <consortium name="The Broad Institute Genome Sequencing Center for Infectious Disease"/>
            <person name="Wu L."/>
            <person name="Ma J."/>
        </authorList>
    </citation>
    <scope>NUCLEOTIDE SEQUENCE [LARGE SCALE GENOMIC DNA]</scope>
    <source>
        <strain evidence="3">CCUG 63830</strain>
    </source>
</reference>
<dbReference type="InterPro" id="IPR001387">
    <property type="entry name" value="Cro/C1-type_HTH"/>
</dbReference>
<dbReference type="Gene3D" id="1.10.260.40">
    <property type="entry name" value="lambda repressor-like DNA-binding domains"/>
    <property type="match status" value="1"/>
</dbReference>
<dbReference type="EMBL" id="JBHSWB010000001">
    <property type="protein sequence ID" value="MFC6659318.1"/>
    <property type="molecule type" value="Genomic_DNA"/>
</dbReference>
<feature type="domain" description="HTH cro/C1-type" evidence="1">
    <location>
        <begin position="27"/>
        <end position="64"/>
    </location>
</feature>
<protein>
    <submittedName>
        <fullName evidence="2">Helix-turn-helix transcriptional regulator</fullName>
    </submittedName>
</protein>
<gene>
    <name evidence="2" type="ORF">ACFP90_02270</name>
</gene>
<keyword evidence="3" id="KW-1185">Reference proteome</keyword>
<dbReference type="RefSeq" id="WP_224604516.1">
    <property type="nucleotide sequence ID" value="NZ_JAIQXV010000001.1"/>
</dbReference>
<organism evidence="2 3">
    <name type="scientific">Deinococcus multiflagellatus</name>
    <dbReference type="NCBI Taxonomy" id="1656887"/>
    <lineage>
        <taxon>Bacteria</taxon>
        <taxon>Thermotogati</taxon>
        <taxon>Deinococcota</taxon>
        <taxon>Deinococci</taxon>
        <taxon>Deinococcales</taxon>
        <taxon>Deinococcaceae</taxon>
        <taxon>Deinococcus</taxon>
    </lineage>
</organism>
<comment type="caution">
    <text evidence="2">The sequence shown here is derived from an EMBL/GenBank/DDBJ whole genome shotgun (WGS) entry which is preliminary data.</text>
</comment>
<proteinExistence type="predicted"/>
<evidence type="ECO:0000259" key="1">
    <source>
        <dbReference type="PROSITE" id="PS50943"/>
    </source>
</evidence>
<accession>A0ABW1ZFS8</accession>
<dbReference type="Proteomes" id="UP001596317">
    <property type="component" value="Unassembled WGS sequence"/>
</dbReference>
<evidence type="ECO:0000313" key="2">
    <source>
        <dbReference type="EMBL" id="MFC6659318.1"/>
    </source>
</evidence>